<keyword evidence="1" id="KW-1133">Transmembrane helix</keyword>
<dbReference type="EMBL" id="OZ075140">
    <property type="protein sequence ID" value="CAL5025114.1"/>
    <property type="molecule type" value="Genomic_DNA"/>
</dbReference>
<dbReference type="Pfam" id="PF03140">
    <property type="entry name" value="DUF247"/>
    <property type="match status" value="1"/>
</dbReference>
<gene>
    <name evidence="2" type="ORF">URODEC1_LOCUS77903</name>
</gene>
<evidence type="ECO:0000313" key="2">
    <source>
        <dbReference type="EMBL" id="CAL5025114.1"/>
    </source>
</evidence>
<name>A0ABC9CRZ0_9POAL</name>
<protein>
    <submittedName>
        <fullName evidence="2">Uncharacterized protein</fullName>
    </submittedName>
</protein>
<reference evidence="2 3" key="2">
    <citation type="submission" date="2024-10" db="EMBL/GenBank/DDBJ databases">
        <authorList>
            <person name="Ryan C."/>
        </authorList>
    </citation>
    <scope>NUCLEOTIDE SEQUENCE [LARGE SCALE GENOMIC DNA]</scope>
</reference>
<evidence type="ECO:0000256" key="1">
    <source>
        <dbReference type="SAM" id="Phobius"/>
    </source>
</evidence>
<organism evidence="2 3">
    <name type="scientific">Urochloa decumbens</name>
    <dbReference type="NCBI Taxonomy" id="240449"/>
    <lineage>
        <taxon>Eukaryota</taxon>
        <taxon>Viridiplantae</taxon>
        <taxon>Streptophyta</taxon>
        <taxon>Embryophyta</taxon>
        <taxon>Tracheophyta</taxon>
        <taxon>Spermatophyta</taxon>
        <taxon>Magnoliopsida</taxon>
        <taxon>Liliopsida</taxon>
        <taxon>Poales</taxon>
        <taxon>Poaceae</taxon>
        <taxon>PACMAD clade</taxon>
        <taxon>Panicoideae</taxon>
        <taxon>Panicodae</taxon>
        <taxon>Paniceae</taxon>
        <taxon>Melinidinae</taxon>
        <taxon>Urochloa</taxon>
    </lineage>
</organism>
<dbReference type="InterPro" id="IPR004158">
    <property type="entry name" value="DUF247_pln"/>
</dbReference>
<feature type="transmembrane region" description="Helical" evidence="1">
    <location>
        <begin position="486"/>
        <end position="510"/>
    </location>
</feature>
<dbReference type="AlphaFoldDB" id="A0ABC9CRZ0"/>
<dbReference type="PANTHER" id="PTHR31170">
    <property type="entry name" value="BNAC04G53230D PROTEIN"/>
    <property type="match status" value="1"/>
</dbReference>
<evidence type="ECO:0000313" key="3">
    <source>
        <dbReference type="Proteomes" id="UP001497457"/>
    </source>
</evidence>
<keyword evidence="3" id="KW-1185">Reference proteome</keyword>
<keyword evidence="1" id="KW-0812">Transmembrane</keyword>
<proteinExistence type="predicted"/>
<sequence>MDKIASAMSREIDVCWSIFESENANKLCAIHKVPQHIREVDVNAYEPIVLSIGPYHHGTENLIAMEKEKWKSLDCILKLNCQVGLQDYLRAIFKIENETRNCYSDAITMNRKKLLQMILLDTCFILVKVDGTVISAARGINQEDINEKAEECVNSGQKIEARGNDVEATANRSESDHDIQHQYPDGNVGDWYSVFAWHDLFLLENQIPFFVVEKIYGLVVSNGMTKAILMEQLVVCIEDILRQFPRGVYSDRPKSCDHLLHLCHMYFRPTQQLVTSHQPQPNHRYFHRLVHFGYKYSIFGSKTNESEHNLLPVQQSGNRSFQAGQQHGRWRQATQYHEAGIQFKRRQYRNDDKHSLLDIKFASGMIEVPFFPIDENTGSLFKNLIALEQTDPRYGNDVTAYIAFMSQIVATPADAALLSQNGIIVHMLDSDDEVSALFVSLTKDVYFKFEGNYYLKSLCSTLEIHYQSRVNRWIAWLRQNHLSNPWLVLALLAAVTVLLCTIVQTIYTVLSYEDASAH</sequence>
<dbReference type="PANTHER" id="PTHR31170:SF18">
    <property type="entry name" value="(WILD MALAYSIAN BANANA) HYPOTHETICAL PROTEIN"/>
    <property type="match status" value="1"/>
</dbReference>
<dbReference type="Proteomes" id="UP001497457">
    <property type="component" value="Chromosome 30rd"/>
</dbReference>
<keyword evidence="1" id="KW-0472">Membrane</keyword>
<accession>A0ABC9CRZ0</accession>
<reference evidence="3" key="1">
    <citation type="submission" date="2024-06" db="EMBL/GenBank/DDBJ databases">
        <authorList>
            <person name="Ryan C."/>
        </authorList>
    </citation>
    <scope>NUCLEOTIDE SEQUENCE [LARGE SCALE GENOMIC DNA]</scope>
</reference>